<name>A0AAV1DNR6_OLDCO</name>
<dbReference type="PROSITE" id="PS00502">
    <property type="entry name" value="POLYGALACTURONASE"/>
    <property type="match status" value="1"/>
</dbReference>
<feature type="active site" evidence="8">
    <location>
        <position position="243"/>
    </location>
</feature>
<dbReference type="InterPro" id="IPR006626">
    <property type="entry name" value="PbH1"/>
</dbReference>
<dbReference type="InterPro" id="IPR000743">
    <property type="entry name" value="Glyco_hydro_28"/>
</dbReference>
<dbReference type="GO" id="GO:0071555">
    <property type="term" value="P:cell wall organization"/>
    <property type="evidence" value="ECO:0007669"/>
    <property type="project" value="UniProtKB-KW"/>
</dbReference>
<evidence type="ECO:0000256" key="2">
    <source>
        <dbReference type="ARBA" id="ARBA00008834"/>
    </source>
</evidence>
<dbReference type="SUPFAM" id="SSF51126">
    <property type="entry name" value="Pectin lyase-like"/>
    <property type="match status" value="1"/>
</dbReference>
<evidence type="ECO:0000256" key="7">
    <source>
        <dbReference type="ARBA" id="ARBA00023316"/>
    </source>
</evidence>
<dbReference type="GO" id="GO:0004650">
    <property type="term" value="F:polygalacturonase activity"/>
    <property type="evidence" value="ECO:0007669"/>
    <property type="project" value="InterPro"/>
</dbReference>
<comment type="similarity">
    <text evidence="2 9">Belongs to the glycosyl hydrolase 28 family.</text>
</comment>
<evidence type="ECO:0000256" key="6">
    <source>
        <dbReference type="ARBA" id="ARBA00023295"/>
    </source>
</evidence>
<evidence type="ECO:0000256" key="5">
    <source>
        <dbReference type="ARBA" id="ARBA00022801"/>
    </source>
</evidence>
<evidence type="ECO:0000256" key="3">
    <source>
        <dbReference type="ARBA" id="ARBA00022512"/>
    </source>
</evidence>
<organism evidence="11 12">
    <name type="scientific">Oldenlandia corymbosa var. corymbosa</name>
    <dbReference type="NCBI Taxonomy" id="529605"/>
    <lineage>
        <taxon>Eukaryota</taxon>
        <taxon>Viridiplantae</taxon>
        <taxon>Streptophyta</taxon>
        <taxon>Embryophyta</taxon>
        <taxon>Tracheophyta</taxon>
        <taxon>Spermatophyta</taxon>
        <taxon>Magnoliopsida</taxon>
        <taxon>eudicotyledons</taxon>
        <taxon>Gunneridae</taxon>
        <taxon>Pentapetalae</taxon>
        <taxon>asterids</taxon>
        <taxon>lamiids</taxon>
        <taxon>Gentianales</taxon>
        <taxon>Rubiaceae</taxon>
        <taxon>Rubioideae</taxon>
        <taxon>Spermacoceae</taxon>
        <taxon>Hedyotis-Oldenlandia complex</taxon>
        <taxon>Oldenlandia</taxon>
    </lineage>
</organism>
<dbReference type="SMART" id="SM00710">
    <property type="entry name" value="PbH1"/>
    <property type="match status" value="7"/>
</dbReference>
<reference evidence="11" key="1">
    <citation type="submission" date="2023-03" db="EMBL/GenBank/DDBJ databases">
        <authorList>
            <person name="Julca I."/>
        </authorList>
    </citation>
    <scope>NUCLEOTIDE SEQUENCE</scope>
</reference>
<keyword evidence="6 9" id="KW-0326">Glycosidase</keyword>
<keyword evidence="3" id="KW-0134">Cell wall</keyword>
<keyword evidence="12" id="KW-1185">Reference proteome</keyword>
<evidence type="ECO:0000256" key="4">
    <source>
        <dbReference type="ARBA" id="ARBA00022525"/>
    </source>
</evidence>
<keyword evidence="5 9" id="KW-0378">Hydrolase</keyword>
<gene>
    <name evidence="11" type="ORF">OLC1_LOCUS16444</name>
</gene>
<feature type="signal peptide" evidence="10">
    <location>
        <begin position="1"/>
        <end position="23"/>
    </location>
</feature>
<dbReference type="Gene3D" id="2.160.20.10">
    <property type="entry name" value="Single-stranded right-handed beta-helix, Pectin lyase-like"/>
    <property type="match status" value="1"/>
</dbReference>
<evidence type="ECO:0000256" key="9">
    <source>
        <dbReference type="RuleBase" id="RU361169"/>
    </source>
</evidence>
<accession>A0AAV1DNR6</accession>
<evidence type="ECO:0000256" key="8">
    <source>
        <dbReference type="PROSITE-ProRule" id="PRU10052"/>
    </source>
</evidence>
<dbReference type="Pfam" id="PF00295">
    <property type="entry name" value="Glyco_hydro_28"/>
    <property type="match status" value="1"/>
</dbReference>
<dbReference type="GO" id="GO:0005975">
    <property type="term" value="P:carbohydrate metabolic process"/>
    <property type="evidence" value="ECO:0007669"/>
    <property type="project" value="InterPro"/>
</dbReference>
<keyword evidence="4" id="KW-0964">Secreted</keyword>
<dbReference type="InterPro" id="IPR012334">
    <property type="entry name" value="Pectin_lyas_fold"/>
</dbReference>
<dbReference type="Proteomes" id="UP001161247">
    <property type="component" value="Chromosome 6"/>
</dbReference>
<dbReference type="PANTHER" id="PTHR31375">
    <property type="match status" value="1"/>
</dbReference>
<protein>
    <submittedName>
        <fullName evidence="11">OLC1v1007912C1</fullName>
    </submittedName>
</protein>
<sequence>MVVAPKSLFSIPILLLFSTFSLASSRASFNVLDYGAKMGGKIDSSKAFLDTWQAACASTTSSVVYVPKGTFLLGSKTTFAGAFCKNNVAMQIDGTLVAPSDYRVIGDDGHWIVFWQTNGMVLRGGILDGRGANLWNCKKAGKQCPIGVTNLAFSNSNNVQIRGVTSINSQMFHVVIHECTNVNIKGFRISAPGDSRNTDGIHLSRSSNVIVTGSTISTGDDCISISPGSSNVLVENIFCGPGHGISIGSIGAQHNEGGVQNVTVRHCTIQNTQNGVRIKTWAKPSSAYVKKVIFQNVTMVNAGNPIIIDQNYRSNGQTSGVQISGVTFQHIRGTSSTKDGISINCSRSKPCKGITLHNINLSFGGQPGGTSCSNVFGRNVGTVVPAGCIKKSTWK</sequence>
<comment type="subcellular location">
    <subcellularLocation>
        <location evidence="1">Secreted</location>
        <location evidence="1">Cell wall</location>
    </subcellularLocation>
</comment>
<keyword evidence="10" id="KW-0732">Signal</keyword>
<dbReference type="FunFam" id="2.160.20.10:FF:000004">
    <property type="entry name" value="Pectin lyase-like superfamily protein"/>
    <property type="match status" value="1"/>
</dbReference>
<evidence type="ECO:0000256" key="10">
    <source>
        <dbReference type="SAM" id="SignalP"/>
    </source>
</evidence>
<evidence type="ECO:0000256" key="1">
    <source>
        <dbReference type="ARBA" id="ARBA00004191"/>
    </source>
</evidence>
<dbReference type="EMBL" id="OX459123">
    <property type="protein sequence ID" value="CAI9108342.1"/>
    <property type="molecule type" value="Genomic_DNA"/>
</dbReference>
<evidence type="ECO:0000313" key="12">
    <source>
        <dbReference type="Proteomes" id="UP001161247"/>
    </source>
</evidence>
<proteinExistence type="inferred from homology"/>
<dbReference type="AlphaFoldDB" id="A0AAV1DNR6"/>
<feature type="chain" id="PRO_5043998789" evidence="10">
    <location>
        <begin position="24"/>
        <end position="395"/>
    </location>
</feature>
<keyword evidence="7" id="KW-0961">Cell wall biogenesis/degradation</keyword>
<dbReference type="InterPro" id="IPR011050">
    <property type="entry name" value="Pectin_lyase_fold/virulence"/>
</dbReference>
<evidence type="ECO:0000313" key="11">
    <source>
        <dbReference type="EMBL" id="CAI9108342.1"/>
    </source>
</evidence>